<dbReference type="PANTHER" id="PTHR36115">
    <property type="entry name" value="PROLINE-RICH ANTIGEN HOMOLOG-RELATED"/>
    <property type="match status" value="1"/>
</dbReference>
<reference evidence="10" key="1">
    <citation type="journal article" date="2019" name="Int. J. Syst. Evol. Microbiol.">
        <title>The Global Catalogue of Microorganisms (GCM) 10K type strain sequencing project: providing services to taxonomists for standard genome sequencing and annotation.</title>
        <authorList>
            <consortium name="The Broad Institute Genomics Platform"/>
            <consortium name="The Broad Institute Genome Sequencing Center for Infectious Disease"/>
            <person name="Wu L."/>
            <person name="Ma J."/>
        </authorList>
    </citation>
    <scope>NUCLEOTIDE SEQUENCE [LARGE SCALE GENOMIC DNA]</scope>
    <source>
        <strain evidence="10">JCM 17983</strain>
    </source>
</reference>
<feature type="transmembrane region" description="Helical" evidence="7">
    <location>
        <begin position="197"/>
        <end position="223"/>
    </location>
</feature>
<evidence type="ECO:0000259" key="8">
    <source>
        <dbReference type="Pfam" id="PF06271"/>
    </source>
</evidence>
<feature type="transmembrane region" description="Helical" evidence="7">
    <location>
        <begin position="259"/>
        <end position="281"/>
    </location>
</feature>
<feature type="compositionally biased region" description="Polar residues" evidence="6">
    <location>
        <begin position="1"/>
        <end position="12"/>
    </location>
</feature>
<evidence type="ECO:0000256" key="7">
    <source>
        <dbReference type="SAM" id="Phobius"/>
    </source>
</evidence>
<dbReference type="InterPro" id="IPR051791">
    <property type="entry name" value="Pra-immunoreactive"/>
</dbReference>
<evidence type="ECO:0000256" key="5">
    <source>
        <dbReference type="ARBA" id="ARBA00023136"/>
    </source>
</evidence>
<organism evidence="9 10">
    <name type="scientific">Actinomycetospora straminea</name>
    <dbReference type="NCBI Taxonomy" id="663607"/>
    <lineage>
        <taxon>Bacteria</taxon>
        <taxon>Bacillati</taxon>
        <taxon>Actinomycetota</taxon>
        <taxon>Actinomycetes</taxon>
        <taxon>Pseudonocardiales</taxon>
        <taxon>Pseudonocardiaceae</taxon>
        <taxon>Actinomycetospora</taxon>
    </lineage>
</organism>
<feature type="region of interest" description="Disordered" evidence="6">
    <location>
        <begin position="1"/>
        <end position="116"/>
    </location>
</feature>
<keyword evidence="5 7" id="KW-0472">Membrane</keyword>
<feature type="compositionally biased region" description="Gly residues" evidence="6">
    <location>
        <begin position="15"/>
        <end position="50"/>
    </location>
</feature>
<proteinExistence type="predicted"/>
<keyword evidence="10" id="KW-1185">Reference proteome</keyword>
<gene>
    <name evidence="9" type="ORF">GCM10023203_09410</name>
</gene>
<evidence type="ECO:0000256" key="3">
    <source>
        <dbReference type="ARBA" id="ARBA00022692"/>
    </source>
</evidence>
<feature type="compositionally biased region" description="Low complexity" evidence="6">
    <location>
        <begin position="69"/>
        <end position="80"/>
    </location>
</feature>
<dbReference type="Pfam" id="PF06271">
    <property type="entry name" value="RDD"/>
    <property type="match status" value="1"/>
</dbReference>
<evidence type="ECO:0000256" key="6">
    <source>
        <dbReference type="SAM" id="MobiDB-lite"/>
    </source>
</evidence>
<name>A0ABP9DYB2_9PSEU</name>
<dbReference type="PANTHER" id="PTHR36115:SF6">
    <property type="entry name" value="PROLINE-RICH ANTIGEN HOMOLOG"/>
    <property type="match status" value="1"/>
</dbReference>
<dbReference type="RefSeq" id="WP_345379768.1">
    <property type="nucleotide sequence ID" value="NZ_BAABHQ010000002.1"/>
</dbReference>
<keyword evidence="4 7" id="KW-1133">Transmembrane helix</keyword>
<dbReference type="Proteomes" id="UP001500457">
    <property type="component" value="Unassembled WGS sequence"/>
</dbReference>
<protein>
    <recommendedName>
        <fullName evidence="8">RDD domain-containing protein</fullName>
    </recommendedName>
</protein>
<sequence length="298" mass="30475">MSNPGEYHQQSGFGAPPGGQYGPSGGDPAAGGAEPWGGQQGGQGGHGQQPGYGQPAYGAPGQSFAQPDPGYGQQPAPYGQQGYGPQGYGQPGYGQQGYGQQGYGQEGYGQPGYGQQGYGQQGYGQAGYGQQPGYGLPVYGQQPGPPVYGAPGGDPTEVVGSRVGQYILDALLTAVPTFVVLFVVIGIAGATTDPSTAFTVIGIGYVLALLLGLGGGFAVFVYWPSTHQGQTPAMGWLNIRIVREEDGGVPTLGQCAVRWLLFVVDGLFAGVVGLIVMSTAARHQRVGDMAARTLVVRA</sequence>
<evidence type="ECO:0000256" key="4">
    <source>
        <dbReference type="ARBA" id="ARBA00022989"/>
    </source>
</evidence>
<feature type="compositionally biased region" description="Low complexity" evidence="6">
    <location>
        <begin position="51"/>
        <end position="62"/>
    </location>
</feature>
<evidence type="ECO:0000313" key="9">
    <source>
        <dbReference type="EMBL" id="GAA4863800.1"/>
    </source>
</evidence>
<dbReference type="InterPro" id="IPR010432">
    <property type="entry name" value="RDD"/>
</dbReference>
<feature type="domain" description="RDD" evidence="8">
    <location>
        <begin position="159"/>
        <end position="291"/>
    </location>
</feature>
<comment type="caution">
    <text evidence="9">The sequence shown here is derived from an EMBL/GenBank/DDBJ whole genome shotgun (WGS) entry which is preliminary data.</text>
</comment>
<keyword evidence="3 7" id="KW-0812">Transmembrane</keyword>
<evidence type="ECO:0000256" key="2">
    <source>
        <dbReference type="ARBA" id="ARBA00022475"/>
    </source>
</evidence>
<comment type="subcellular location">
    <subcellularLocation>
        <location evidence="1">Cell membrane</location>
        <topology evidence="1">Multi-pass membrane protein</topology>
    </subcellularLocation>
</comment>
<keyword evidence="2" id="KW-1003">Cell membrane</keyword>
<dbReference type="EMBL" id="BAABHQ010000002">
    <property type="protein sequence ID" value="GAA4863800.1"/>
    <property type="molecule type" value="Genomic_DNA"/>
</dbReference>
<feature type="compositionally biased region" description="Gly residues" evidence="6">
    <location>
        <begin position="81"/>
        <end position="116"/>
    </location>
</feature>
<evidence type="ECO:0000256" key="1">
    <source>
        <dbReference type="ARBA" id="ARBA00004651"/>
    </source>
</evidence>
<accession>A0ABP9DYB2</accession>
<feature type="transmembrane region" description="Helical" evidence="7">
    <location>
        <begin position="166"/>
        <end position="190"/>
    </location>
</feature>
<evidence type="ECO:0000313" key="10">
    <source>
        <dbReference type="Proteomes" id="UP001500457"/>
    </source>
</evidence>